<sequence length="464" mass="50134">MSTAPETSAGDTPSRGDSAPAHSAPGASGSDNAPTTTADDTQRWADLPTRHPDWYRDAPLGIFIHWGAYAVPAWAEPIGELGTFDNDHEWFSHNPYAEWYFNTIRLDGSPAQQHQQQVFGGAPYDDFLDAWDASAFDARAWADLFRRAGADYVVPTTKHHDGITLWDAPGTGDRNTVARGPRRDIVGELAEATTGAGLRFGVYYSGGLDWHVRPTDPIGLEGAAERMPHPRDDEYGTYCSAHVRDLIDRYAPDVFWNDIGWPEENHHFGPGGLGELLEHFYAQRPEGLINDRFSGAHHDFVTTEYQAGEIPEGEAWENCRGIGLSFGYNQVEGTEQYLTVAQAVRHVVDAVSKGGRVLLNVGPKADGTLPEPQVAVLEGLGEFMAEHKAHLAGSTGLGELEIPGTTWARAVEKDGTVHVFLSGPAGEIDVPASALPAADWTEGGVRVRLAGEDAPPVAISAPSA</sequence>
<dbReference type="PRINTS" id="PR00741">
    <property type="entry name" value="GLHYDRLASE29"/>
</dbReference>
<dbReference type="InterPro" id="IPR017853">
    <property type="entry name" value="GH"/>
</dbReference>
<evidence type="ECO:0000256" key="6">
    <source>
        <dbReference type="ARBA" id="ARBA00023295"/>
    </source>
</evidence>
<dbReference type="EC" id="3.2.1.51" evidence="3"/>
<name>A0ABS1BEZ7_9MICO</name>
<protein>
    <recommendedName>
        <fullName evidence="3">alpha-L-fucosidase</fullName>
        <ecNumber evidence="3">3.2.1.51</ecNumber>
    </recommendedName>
</protein>
<dbReference type="RefSeq" id="WP_200503494.1">
    <property type="nucleotide sequence ID" value="NZ_JAEDAJ010000011.1"/>
</dbReference>
<feature type="domain" description="Glycoside hydrolase family 29 N-terminal" evidence="8">
    <location>
        <begin position="39"/>
        <end position="387"/>
    </location>
</feature>
<feature type="region of interest" description="Disordered" evidence="7">
    <location>
        <begin position="1"/>
        <end position="43"/>
    </location>
</feature>
<dbReference type="InterPro" id="IPR016286">
    <property type="entry name" value="FUC_metazoa-typ"/>
</dbReference>
<evidence type="ECO:0000259" key="8">
    <source>
        <dbReference type="Pfam" id="PF01120"/>
    </source>
</evidence>
<keyword evidence="10" id="KW-1185">Reference proteome</keyword>
<comment type="function">
    <text evidence="1">Alpha-L-fucosidase is responsible for hydrolyzing the alpha-1,6-linked fucose joined to the reducing-end N-acetylglucosamine of the carbohydrate moieties of glycoproteins.</text>
</comment>
<feature type="compositionally biased region" description="Low complexity" evidence="7">
    <location>
        <begin position="18"/>
        <end position="30"/>
    </location>
</feature>
<organism evidence="9 10">
    <name type="scientific">Brachybacterium halotolerans</name>
    <dbReference type="NCBI Taxonomy" id="2795215"/>
    <lineage>
        <taxon>Bacteria</taxon>
        <taxon>Bacillati</taxon>
        <taxon>Actinomycetota</taxon>
        <taxon>Actinomycetes</taxon>
        <taxon>Micrococcales</taxon>
        <taxon>Dermabacteraceae</taxon>
        <taxon>Brachybacterium</taxon>
    </lineage>
</organism>
<dbReference type="PIRSF" id="PIRSF001092">
    <property type="entry name" value="Alpha-L-fucosidase"/>
    <property type="match status" value="1"/>
</dbReference>
<evidence type="ECO:0000313" key="9">
    <source>
        <dbReference type="EMBL" id="MBK0332590.1"/>
    </source>
</evidence>
<evidence type="ECO:0000313" key="10">
    <source>
        <dbReference type="Proteomes" id="UP000612352"/>
    </source>
</evidence>
<reference evidence="9 10" key="1">
    <citation type="submission" date="2020-12" db="EMBL/GenBank/DDBJ databases">
        <title>Brachybacterium sp. MASK1Z-5, whole genome shotgun sequence.</title>
        <authorList>
            <person name="Tuo L."/>
        </authorList>
    </citation>
    <scope>NUCLEOTIDE SEQUENCE [LARGE SCALE GENOMIC DNA]</scope>
    <source>
        <strain evidence="9 10">MASK1Z-5</strain>
    </source>
</reference>
<dbReference type="Gene3D" id="3.20.20.80">
    <property type="entry name" value="Glycosidases"/>
    <property type="match status" value="1"/>
</dbReference>
<keyword evidence="6" id="KW-0326">Glycosidase</keyword>
<dbReference type="SUPFAM" id="SSF51445">
    <property type="entry name" value="(Trans)glycosidases"/>
    <property type="match status" value="1"/>
</dbReference>
<dbReference type="SMART" id="SM00812">
    <property type="entry name" value="Alpha_L_fucos"/>
    <property type="match status" value="1"/>
</dbReference>
<gene>
    <name evidence="9" type="ORF">I8D64_14410</name>
</gene>
<feature type="compositionally biased region" description="Polar residues" evidence="7">
    <location>
        <begin position="1"/>
        <end position="11"/>
    </location>
</feature>
<dbReference type="PANTHER" id="PTHR10030">
    <property type="entry name" value="ALPHA-L-FUCOSIDASE"/>
    <property type="match status" value="1"/>
</dbReference>
<evidence type="ECO:0000256" key="3">
    <source>
        <dbReference type="ARBA" id="ARBA00012662"/>
    </source>
</evidence>
<dbReference type="Proteomes" id="UP000612352">
    <property type="component" value="Unassembled WGS sequence"/>
</dbReference>
<evidence type="ECO:0000256" key="2">
    <source>
        <dbReference type="ARBA" id="ARBA00007951"/>
    </source>
</evidence>
<dbReference type="PANTHER" id="PTHR10030:SF37">
    <property type="entry name" value="ALPHA-L-FUCOSIDASE-RELATED"/>
    <property type="match status" value="1"/>
</dbReference>
<evidence type="ECO:0000256" key="4">
    <source>
        <dbReference type="ARBA" id="ARBA00022729"/>
    </source>
</evidence>
<keyword evidence="4" id="KW-0732">Signal</keyword>
<dbReference type="InterPro" id="IPR057739">
    <property type="entry name" value="Glyco_hydro_29_N"/>
</dbReference>
<comment type="caution">
    <text evidence="9">The sequence shown here is derived from an EMBL/GenBank/DDBJ whole genome shotgun (WGS) entry which is preliminary data.</text>
</comment>
<evidence type="ECO:0000256" key="7">
    <source>
        <dbReference type="SAM" id="MobiDB-lite"/>
    </source>
</evidence>
<dbReference type="InterPro" id="IPR000933">
    <property type="entry name" value="Glyco_hydro_29"/>
</dbReference>
<comment type="similarity">
    <text evidence="2">Belongs to the glycosyl hydrolase 29 family.</text>
</comment>
<evidence type="ECO:0000256" key="5">
    <source>
        <dbReference type="ARBA" id="ARBA00022801"/>
    </source>
</evidence>
<evidence type="ECO:0000256" key="1">
    <source>
        <dbReference type="ARBA" id="ARBA00004071"/>
    </source>
</evidence>
<keyword evidence="5" id="KW-0378">Hydrolase</keyword>
<proteinExistence type="inferred from homology"/>
<dbReference type="Pfam" id="PF01120">
    <property type="entry name" value="Alpha_L_fucos"/>
    <property type="match status" value="1"/>
</dbReference>
<accession>A0ABS1BEZ7</accession>
<dbReference type="EMBL" id="JAEDAJ010000011">
    <property type="protein sequence ID" value="MBK0332590.1"/>
    <property type="molecule type" value="Genomic_DNA"/>
</dbReference>